<protein>
    <submittedName>
        <fullName evidence="2">Uncharacterized protein</fullName>
    </submittedName>
</protein>
<dbReference type="HOGENOM" id="CLU_680605_0_0_1"/>
<organism evidence="2 3">
    <name type="scientific">Globisporangium ultimum (strain ATCC 200006 / CBS 805.95 / DAOM BR144)</name>
    <name type="common">Pythium ultimum</name>
    <dbReference type="NCBI Taxonomy" id="431595"/>
    <lineage>
        <taxon>Eukaryota</taxon>
        <taxon>Sar</taxon>
        <taxon>Stramenopiles</taxon>
        <taxon>Oomycota</taxon>
        <taxon>Peronosporomycetes</taxon>
        <taxon>Pythiales</taxon>
        <taxon>Pythiaceae</taxon>
        <taxon>Globisporangium</taxon>
    </lineage>
</organism>
<dbReference type="VEuPathDB" id="FungiDB:PYU1_G003154"/>
<dbReference type="EnsemblProtists" id="PYU1_T003161">
    <property type="protein sequence ID" value="PYU1_T003161"/>
    <property type="gene ID" value="PYU1_G003154"/>
</dbReference>
<keyword evidence="3" id="KW-1185">Reference proteome</keyword>
<feature type="region of interest" description="Disordered" evidence="1">
    <location>
        <begin position="338"/>
        <end position="366"/>
    </location>
</feature>
<evidence type="ECO:0000256" key="1">
    <source>
        <dbReference type="SAM" id="MobiDB-lite"/>
    </source>
</evidence>
<feature type="compositionally biased region" description="Low complexity" evidence="1">
    <location>
        <begin position="338"/>
        <end position="350"/>
    </location>
</feature>
<reference evidence="2" key="3">
    <citation type="submission" date="2015-02" db="UniProtKB">
        <authorList>
            <consortium name="EnsemblProtists"/>
        </authorList>
    </citation>
    <scope>IDENTIFICATION</scope>
    <source>
        <strain evidence="2">DAOM BR144</strain>
    </source>
</reference>
<dbReference type="eggNOG" id="ENOG502SMJY">
    <property type="taxonomic scope" value="Eukaryota"/>
</dbReference>
<reference evidence="3" key="1">
    <citation type="journal article" date="2010" name="Genome Biol.">
        <title>Genome sequence of the necrotrophic plant pathogen Pythium ultimum reveals original pathogenicity mechanisms and effector repertoire.</title>
        <authorList>
            <person name="Levesque C.A."/>
            <person name="Brouwer H."/>
            <person name="Cano L."/>
            <person name="Hamilton J.P."/>
            <person name="Holt C."/>
            <person name="Huitema E."/>
            <person name="Raffaele S."/>
            <person name="Robideau G.P."/>
            <person name="Thines M."/>
            <person name="Win J."/>
            <person name="Zerillo M.M."/>
            <person name="Beakes G.W."/>
            <person name="Boore J.L."/>
            <person name="Busam D."/>
            <person name="Dumas B."/>
            <person name="Ferriera S."/>
            <person name="Fuerstenberg S.I."/>
            <person name="Gachon C.M."/>
            <person name="Gaulin E."/>
            <person name="Govers F."/>
            <person name="Grenville-Briggs L."/>
            <person name="Horner N."/>
            <person name="Hostetler J."/>
            <person name="Jiang R.H."/>
            <person name="Johnson J."/>
            <person name="Krajaejun T."/>
            <person name="Lin H."/>
            <person name="Meijer H.J."/>
            <person name="Moore B."/>
            <person name="Morris P."/>
            <person name="Phuntmart V."/>
            <person name="Puiu D."/>
            <person name="Shetty J."/>
            <person name="Stajich J.E."/>
            <person name="Tripathy S."/>
            <person name="Wawra S."/>
            <person name="van West P."/>
            <person name="Whitty B.R."/>
            <person name="Coutinho P.M."/>
            <person name="Henrissat B."/>
            <person name="Martin F."/>
            <person name="Thomas P.D."/>
            <person name="Tyler B.M."/>
            <person name="De Vries R.P."/>
            <person name="Kamoun S."/>
            <person name="Yandell M."/>
            <person name="Tisserat N."/>
            <person name="Buell C.R."/>
        </authorList>
    </citation>
    <scope>NUCLEOTIDE SEQUENCE</scope>
    <source>
        <strain evidence="3">DAOM:BR144</strain>
    </source>
</reference>
<evidence type="ECO:0000313" key="2">
    <source>
        <dbReference type="EnsemblProtists" id="PYU1_T003161"/>
    </source>
</evidence>
<proteinExistence type="predicted"/>
<dbReference type="EMBL" id="GL376603">
    <property type="status" value="NOT_ANNOTATED_CDS"/>
    <property type="molecule type" value="Genomic_DNA"/>
</dbReference>
<dbReference type="InParanoid" id="K3WDX0"/>
<name>K3WDX0_GLOUD</name>
<accession>K3WDX0</accession>
<evidence type="ECO:0000313" key="3">
    <source>
        <dbReference type="Proteomes" id="UP000019132"/>
    </source>
</evidence>
<sequence length="405" mass="44903">MDLPFVETWGDKLSVTDTTHDVAWAVISNGLRYGLFLFETVTTRVVRCAYDFETFLSNISLVSLLSHWLLVILTLHTSALDIIWRHRSGRSASWLAAPAHCCWEQVGIGCLSCTSGFQLLPLVLVLRLKSIFTVFFSLGCAFKSEQKALSEAWFVMYPRSSSFCFSTSAASFGSQSGVSAASQTPLCEPNKAAEVEKQKLDGRILAAFNAAKYEQLRVIDFFTINAALCINGNVTSLLALKLVVLTLNLVPLVLPCRAIERRRTGLSATIAAASMATSPCHIEDVLAFCATWSGGLGRSSTMYLSMTEQVHSDQYSESYVEQLRNCFTSGTWCWATRTSSRSPSGSTSRSCRPLGAAARRRTPLSSHVRATRRGYVVVRATEYRRLNDPKLRDVHFWRLRAVAFK</sequence>
<dbReference type="AlphaFoldDB" id="K3WDX0"/>
<dbReference type="Proteomes" id="UP000019132">
    <property type="component" value="Unassembled WGS sequence"/>
</dbReference>
<reference evidence="3" key="2">
    <citation type="submission" date="2010-04" db="EMBL/GenBank/DDBJ databases">
        <authorList>
            <person name="Buell R."/>
            <person name="Hamilton J."/>
            <person name="Hostetler J."/>
        </authorList>
    </citation>
    <scope>NUCLEOTIDE SEQUENCE [LARGE SCALE GENOMIC DNA]</scope>
    <source>
        <strain evidence="3">DAOM:BR144</strain>
    </source>
</reference>